<dbReference type="EMBL" id="BAAAZH010000024">
    <property type="protein sequence ID" value="GAA4124023.1"/>
    <property type="molecule type" value="Genomic_DNA"/>
</dbReference>
<evidence type="ECO:0008006" key="3">
    <source>
        <dbReference type="Google" id="ProtNLM"/>
    </source>
</evidence>
<name>A0ABP7XQV6_9ACTN</name>
<proteinExistence type="predicted"/>
<comment type="caution">
    <text evidence="1">The sequence shown here is derived from an EMBL/GenBank/DDBJ whole genome shotgun (WGS) entry which is preliminary data.</text>
</comment>
<dbReference type="InterPro" id="IPR009057">
    <property type="entry name" value="Homeodomain-like_sf"/>
</dbReference>
<protein>
    <recommendedName>
        <fullName evidence="3">TetR family transcriptional regulator</fullName>
    </recommendedName>
</protein>
<organism evidence="1 2">
    <name type="scientific">Nocardioides fonticola</name>
    <dbReference type="NCBI Taxonomy" id="450363"/>
    <lineage>
        <taxon>Bacteria</taxon>
        <taxon>Bacillati</taxon>
        <taxon>Actinomycetota</taxon>
        <taxon>Actinomycetes</taxon>
        <taxon>Propionibacteriales</taxon>
        <taxon>Nocardioidaceae</taxon>
        <taxon>Nocardioides</taxon>
    </lineage>
</organism>
<dbReference type="Gene3D" id="1.10.357.10">
    <property type="entry name" value="Tetracycline Repressor, domain 2"/>
    <property type="match status" value="1"/>
</dbReference>
<dbReference type="SUPFAM" id="SSF46689">
    <property type="entry name" value="Homeodomain-like"/>
    <property type="match status" value="1"/>
</dbReference>
<accession>A0ABP7XQV6</accession>
<evidence type="ECO:0000313" key="1">
    <source>
        <dbReference type="EMBL" id="GAA4124023.1"/>
    </source>
</evidence>
<gene>
    <name evidence="1" type="ORF">GCM10022215_31300</name>
</gene>
<sequence>MDGVTGATILHSLNGSAILHYMSESAISLREAKKAQTLRRIRQQALELTRDRGLEGWTMDDLAELVEVSRRTLFNYVPGKIDAILGEPPAFPDDALAVFRAGGPTGRLVDDMTVLAVAMFERDDFGADLLPLAKQVFAATPRLILIAHERFEVVAAEMVGHILEREGESYGSDRALLAVRVLAALFDVATYALAADPDGPPLAERFEEAVDQARALLT</sequence>
<keyword evidence="2" id="KW-1185">Reference proteome</keyword>
<evidence type="ECO:0000313" key="2">
    <source>
        <dbReference type="Proteomes" id="UP001501495"/>
    </source>
</evidence>
<reference evidence="2" key="1">
    <citation type="journal article" date="2019" name="Int. J. Syst. Evol. Microbiol.">
        <title>The Global Catalogue of Microorganisms (GCM) 10K type strain sequencing project: providing services to taxonomists for standard genome sequencing and annotation.</title>
        <authorList>
            <consortium name="The Broad Institute Genomics Platform"/>
            <consortium name="The Broad Institute Genome Sequencing Center for Infectious Disease"/>
            <person name="Wu L."/>
            <person name="Ma J."/>
        </authorList>
    </citation>
    <scope>NUCLEOTIDE SEQUENCE [LARGE SCALE GENOMIC DNA]</scope>
    <source>
        <strain evidence="2">JCM 16703</strain>
    </source>
</reference>
<dbReference type="Proteomes" id="UP001501495">
    <property type="component" value="Unassembled WGS sequence"/>
</dbReference>